<evidence type="ECO:0000313" key="2">
    <source>
        <dbReference type="Proteomes" id="UP000515511"/>
    </source>
</evidence>
<protein>
    <recommendedName>
        <fullName evidence="3">Zf-HC2 domain-containing protein</fullName>
    </recommendedName>
</protein>
<dbReference type="Proteomes" id="UP000515511">
    <property type="component" value="Chromosome"/>
</dbReference>
<accession>A0A7G6YAM8</accession>
<proteinExistence type="predicted"/>
<dbReference type="RefSeq" id="WP_185275011.1">
    <property type="nucleotide sequence ID" value="NZ_CP043641.1"/>
</dbReference>
<evidence type="ECO:0000313" key="1">
    <source>
        <dbReference type="EMBL" id="QNE35543.1"/>
    </source>
</evidence>
<gene>
    <name evidence="1" type="ORF">F1C12_10655</name>
</gene>
<reference evidence="2" key="1">
    <citation type="submission" date="2019-09" db="EMBL/GenBank/DDBJ databases">
        <title>Antimicrobial potential of Antarctic Bacteria.</title>
        <authorList>
            <person name="Benaud N."/>
            <person name="Edwards R.J."/>
            <person name="Ferrari B.C."/>
        </authorList>
    </citation>
    <scope>NUCLEOTIDE SEQUENCE [LARGE SCALE GENOMIC DNA]</scope>
    <source>
        <strain evidence="2">INR9</strain>
    </source>
</reference>
<evidence type="ECO:0008006" key="3">
    <source>
        <dbReference type="Google" id="ProtNLM"/>
    </source>
</evidence>
<dbReference type="KEGG" id="lse:F1C12_10655"/>
<dbReference type="AlphaFoldDB" id="A0A7G6YAM8"/>
<sequence>MSARSRIGDFLSTDPRDAGCAETMSLLHVYAELVLSGRDAAARYPGVALHLSRCAACGDDYAGLLAALGG</sequence>
<organism evidence="1 2">
    <name type="scientific">Leifsonia shinshuensis</name>
    <dbReference type="NCBI Taxonomy" id="150026"/>
    <lineage>
        <taxon>Bacteria</taxon>
        <taxon>Bacillati</taxon>
        <taxon>Actinomycetota</taxon>
        <taxon>Actinomycetes</taxon>
        <taxon>Micrococcales</taxon>
        <taxon>Microbacteriaceae</taxon>
        <taxon>Leifsonia</taxon>
    </lineage>
</organism>
<dbReference type="EMBL" id="CP043641">
    <property type="protein sequence ID" value="QNE35543.1"/>
    <property type="molecule type" value="Genomic_DNA"/>
</dbReference>
<name>A0A7G6YAM8_9MICO</name>